<evidence type="ECO:0008006" key="4">
    <source>
        <dbReference type="Google" id="ProtNLM"/>
    </source>
</evidence>
<evidence type="ECO:0000256" key="1">
    <source>
        <dbReference type="SAM" id="Phobius"/>
    </source>
</evidence>
<name>A0A8J5HGM1_ZINOF</name>
<dbReference type="InterPro" id="IPR006813">
    <property type="entry name" value="Glyco_trans_17"/>
</dbReference>
<dbReference type="GO" id="GO:0016020">
    <property type="term" value="C:membrane"/>
    <property type="evidence" value="ECO:0007669"/>
    <property type="project" value="InterPro"/>
</dbReference>
<keyword evidence="3" id="KW-1185">Reference proteome</keyword>
<dbReference type="GO" id="GO:0003830">
    <property type="term" value="F:beta-1,4-mannosylglycoprotein 4-beta-N-acetylglucosaminyltransferase activity"/>
    <property type="evidence" value="ECO:0007669"/>
    <property type="project" value="InterPro"/>
</dbReference>
<dbReference type="PANTHER" id="PTHR12224">
    <property type="entry name" value="BETA-1,4-MANNOSYL-GLYCOPROTEIN BETA-1,4-N-ACETYLGLUCOSAMINYL-TRANSFERASE"/>
    <property type="match status" value="1"/>
</dbReference>
<dbReference type="PANTHER" id="PTHR12224:SF0">
    <property type="entry name" value="BETA-1,4-MANNOSYL-GLYCOPROTEIN 4-BETA-N-ACETYLGLUCOSAMINYLTRANSFERASE"/>
    <property type="match status" value="1"/>
</dbReference>
<organism evidence="2 3">
    <name type="scientific">Zingiber officinale</name>
    <name type="common">Ginger</name>
    <name type="synonym">Amomum zingiber</name>
    <dbReference type="NCBI Taxonomy" id="94328"/>
    <lineage>
        <taxon>Eukaryota</taxon>
        <taxon>Viridiplantae</taxon>
        <taxon>Streptophyta</taxon>
        <taxon>Embryophyta</taxon>
        <taxon>Tracheophyta</taxon>
        <taxon>Spermatophyta</taxon>
        <taxon>Magnoliopsida</taxon>
        <taxon>Liliopsida</taxon>
        <taxon>Zingiberales</taxon>
        <taxon>Zingiberaceae</taxon>
        <taxon>Zingiber</taxon>
    </lineage>
</organism>
<sequence length="586" mass="68347">MREKLCCPSLATLAWLSSTEDTRGEEGKLIAVRGENGEHRGNLSHRLAPLFVECFTAKRTCRSRGTTERQKREEEENRGDRVEGRRREWSDIAACVPETGCDLIGSWHRTSNPRGCSGRKKCSFPGSVKRNFDFYFLFFCLRCFLSVRDAGNGTSRVALTMSRLRCALRGFDVKALLLLLIGVPFFIFVIYFHGQKISYFLRPIWESPPKPFRTIPHYYHPNVSMERLCQLHGWGIRDLPRRVYDAVLFSNELDMLEIRWHELSPYVSEFVLLEANSTFTGLRKPLFFANNRQRFKFAELRLTYGTIGGRFVKGENPFVEESYQRVALDQLLKIAGIHDDDLLIMSDIDEIPSGHTIDLLRWCDEIPDKLHLQLRNYLYSFEFYLDDKSWRASVHRYQAGKTRYAHFRQTDNLFADSGWHCSFCFRHISQFIFKMKAYSHVDRVRFAYYLNPQRIQDVICRGADLFDMLPEEYSFQEIINKLGPILSSYSAVRLPCYLLQHVDQYRYLLPGNCKRESKAIFILQDDGGLIWDSTCGVDGARTAVRITQFRKVEMLDSFRFQKCNKTTHILNIKIVFVPITSDLIRV</sequence>
<dbReference type="GO" id="GO:0006044">
    <property type="term" value="P:N-acetylglucosamine metabolic process"/>
    <property type="evidence" value="ECO:0007669"/>
    <property type="project" value="TreeGrafter"/>
</dbReference>
<keyword evidence="1" id="KW-0812">Transmembrane</keyword>
<proteinExistence type="predicted"/>
<dbReference type="Proteomes" id="UP000734854">
    <property type="component" value="Unassembled WGS sequence"/>
</dbReference>
<keyword evidence="1" id="KW-0472">Membrane</keyword>
<dbReference type="Pfam" id="PF04724">
    <property type="entry name" value="Glyco_transf_17"/>
    <property type="match status" value="1"/>
</dbReference>
<protein>
    <recommendedName>
        <fullName evidence="4">Beta-1,4-mannosyl-glycoprotein 4-beta-N-acetylglucosaminyltransferase</fullName>
    </recommendedName>
</protein>
<gene>
    <name evidence="2" type="ORF">ZIOFF_010161</name>
</gene>
<dbReference type="EMBL" id="JACMSC010000003">
    <property type="protein sequence ID" value="KAG6528024.1"/>
    <property type="molecule type" value="Genomic_DNA"/>
</dbReference>
<feature type="transmembrane region" description="Helical" evidence="1">
    <location>
        <begin position="171"/>
        <end position="192"/>
    </location>
</feature>
<accession>A0A8J5HGM1</accession>
<dbReference type="AlphaFoldDB" id="A0A8J5HGM1"/>
<evidence type="ECO:0000313" key="2">
    <source>
        <dbReference type="EMBL" id="KAG6528024.1"/>
    </source>
</evidence>
<comment type="caution">
    <text evidence="2">The sequence shown here is derived from an EMBL/GenBank/DDBJ whole genome shotgun (WGS) entry which is preliminary data.</text>
</comment>
<keyword evidence="1" id="KW-1133">Transmembrane helix</keyword>
<reference evidence="2 3" key="1">
    <citation type="submission" date="2020-08" db="EMBL/GenBank/DDBJ databases">
        <title>Plant Genome Project.</title>
        <authorList>
            <person name="Zhang R.-G."/>
        </authorList>
    </citation>
    <scope>NUCLEOTIDE SEQUENCE [LARGE SCALE GENOMIC DNA]</scope>
    <source>
        <tissue evidence="2">Rhizome</tissue>
    </source>
</reference>
<evidence type="ECO:0000313" key="3">
    <source>
        <dbReference type="Proteomes" id="UP000734854"/>
    </source>
</evidence>